<evidence type="ECO:0000259" key="1">
    <source>
        <dbReference type="PROSITE" id="PS50234"/>
    </source>
</evidence>
<dbReference type="InterPro" id="IPR002035">
    <property type="entry name" value="VWF_A"/>
</dbReference>
<evidence type="ECO:0000313" key="2">
    <source>
        <dbReference type="EMBL" id="SNT23478.1"/>
    </source>
</evidence>
<dbReference type="Pfam" id="PF13519">
    <property type="entry name" value="VWA_2"/>
    <property type="match status" value="1"/>
</dbReference>
<accession>A0A239L0N7</accession>
<gene>
    <name evidence="2" type="ORF">SAMN05446037_10592</name>
</gene>
<keyword evidence="3" id="KW-1185">Reference proteome</keyword>
<dbReference type="PROSITE" id="PS50234">
    <property type="entry name" value="VWFA"/>
    <property type="match status" value="2"/>
</dbReference>
<reference evidence="2 3" key="1">
    <citation type="submission" date="2017-06" db="EMBL/GenBank/DDBJ databases">
        <authorList>
            <person name="Kim H.J."/>
            <person name="Triplett B.A."/>
        </authorList>
    </citation>
    <scope>NUCLEOTIDE SEQUENCE [LARGE SCALE GENOMIC DNA]</scope>
    <source>
        <strain evidence="2 3">SCA</strain>
    </source>
</reference>
<feature type="domain" description="VWFA" evidence="1">
    <location>
        <begin position="1"/>
        <end position="89"/>
    </location>
</feature>
<feature type="domain" description="VWFA" evidence="1">
    <location>
        <begin position="134"/>
        <end position="244"/>
    </location>
</feature>
<dbReference type="RefSeq" id="WP_089285533.1">
    <property type="nucleotide sequence ID" value="NZ_FZOJ01000059.1"/>
</dbReference>
<evidence type="ECO:0000313" key="3">
    <source>
        <dbReference type="Proteomes" id="UP000198304"/>
    </source>
</evidence>
<dbReference type="OrthoDB" id="9806395at2"/>
<dbReference type="SUPFAM" id="SSF53300">
    <property type="entry name" value="vWA-like"/>
    <property type="match status" value="2"/>
</dbReference>
<dbReference type="EMBL" id="FZOJ01000059">
    <property type="protein sequence ID" value="SNT23478.1"/>
    <property type="molecule type" value="Genomic_DNA"/>
</dbReference>
<dbReference type="AlphaFoldDB" id="A0A239L0N7"/>
<dbReference type="InterPro" id="IPR036465">
    <property type="entry name" value="vWFA_dom_sf"/>
</dbReference>
<dbReference type="CDD" id="cd00198">
    <property type="entry name" value="vWFA"/>
    <property type="match status" value="1"/>
</dbReference>
<dbReference type="Pfam" id="PF00092">
    <property type="entry name" value="VWA"/>
    <property type="match status" value="1"/>
</dbReference>
<proteinExistence type="predicted"/>
<dbReference type="Gene3D" id="3.40.50.410">
    <property type="entry name" value="von Willebrand factor, type A domain"/>
    <property type="match status" value="1"/>
</dbReference>
<protein>
    <submittedName>
        <fullName evidence="2">Ca-activated chloride channel family protein</fullName>
    </submittedName>
</protein>
<name>A0A239L0N7_9FIRM</name>
<organism evidence="2 3">
    <name type="scientific">Anaerovirgula multivorans</name>
    <dbReference type="NCBI Taxonomy" id="312168"/>
    <lineage>
        <taxon>Bacteria</taxon>
        <taxon>Bacillati</taxon>
        <taxon>Bacillota</taxon>
        <taxon>Clostridia</taxon>
        <taxon>Peptostreptococcales</taxon>
        <taxon>Natronincolaceae</taxon>
        <taxon>Anaerovirgula</taxon>
    </lineage>
</organism>
<dbReference type="Proteomes" id="UP000198304">
    <property type="component" value="Unassembled WGS sequence"/>
</dbReference>
<sequence>MDNKEVVIKQIIVVTDGESNVGGNPVDAAKEAYRKNIIVNTIGIVDQKQEDEKPLTEIIDIAEAGGGIYEYTYIDDLYQTMQSVTYKTVNRTIQEAVNKQLKEMIGQNLDDMTPASRSKILNYIDTYSDEIAIQCCILMDTSSSMANKILSARYSILDLIDSFKNRKGKVSTAVIAYPGEAREGYRLVLNFDEDLKELERRLYEVKTKGTTPTAPAIHYAMEIIEDYNNINHPEEILKLEDAIG</sequence>